<sequence length="196" mass="20729">MILPSHSFNLTEHAGKEERHPNCDPELQAKSKNAAAAARRARDEALAEAAGEMPSDAEDSDLEAIIEQFLARSTSVVVAVVVVVVVVVVAVAVAVAIAAADGVVDGHDDEGGDHGDDDGGRGTSDKKLSLFLLPEYGHPAAHRRSVSMQDQNVAALVSCMLPRRLIPKTSSDLQISCHDLPASGQLDFRRLCSCVD</sequence>
<accession>A0A1Q9EN79</accession>
<reference evidence="3 4" key="1">
    <citation type="submission" date="2016-02" db="EMBL/GenBank/DDBJ databases">
        <title>Genome analysis of coral dinoflagellate symbionts highlights evolutionary adaptations to a symbiotic lifestyle.</title>
        <authorList>
            <person name="Aranda M."/>
            <person name="Li Y."/>
            <person name="Liew Y.J."/>
            <person name="Baumgarten S."/>
            <person name="Simakov O."/>
            <person name="Wilson M."/>
            <person name="Piel J."/>
            <person name="Ashoor H."/>
            <person name="Bougouffa S."/>
            <person name="Bajic V.B."/>
            <person name="Ryu T."/>
            <person name="Ravasi T."/>
            <person name="Bayer T."/>
            <person name="Micklem G."/>
            <person name="Kim H."/>
            <person name="Bhak J."/>
            <person name="Lajeunesse T.C."/>
            <person name="Voolstra C.R."/>
        </authorList>
    </citation>
    <scope>NUCLEOTIDE SEQUENCE [LARGE SCALE GENOMIC DNA]</scope>
    <source>
        <strain evidence="3 4">CCMP2467</strain>
    </source>
</reference>
<evidence type="ECO:0000313" key="4">
    <source>
        <dbReference type="Proteomes" id="UP000186817"/>
    </source>
</evidence>
<keyword evidence="2" id="KW-1133">Transmembrane helix</keyword>
<dbReference type="AlphaFoldDB" id="A0A1Q9EN79"/>
<feature type="compositionally biased region" description="Basic and acidic residues" evidence="1">
    <location>
        <begin position="13"/>
        <end position="29"/>
    </location>
</feature>
<keyword evidence="4" id="KW-1185">Reference proteome</keyword>
<feature type="compositionally biased region" description="Polar residues" evidence="1">
    <location>
        <begin position="1"/>
        <end position="10"/>
    </location>
</feature>
<evidence type="ECO:0000256" key="1">
    <source>
        <dbReference type="SAM" id="MobiDB-lite"/>
    </source>
</evidence>
<name>A0A1Q9EN79_SYMMI</name>
<gene>
    <name evidence="3" type="ORF">AK812_SmicGene7546</name>
</gene>
<organism evidence="3 4">
    <name type="scientific">Symbiodinium microadriaticum</name>
    <name type="common">Dinoflagellate</name>
    <name type="synonym">Zooxanthella microadriatica</name>
    <dbReference type="NCBI Taxonomy" id="2951"/>
    <lineage>
        <taxon>Eukaryota</taxon>
        <taxon>Sar</taxon>
        <taxon>Alveolata</taxon>
        <taxon>Dinophyceae</taxon>
        <taxon>Suessiales</taxon>
        <taxon>Symbiodiniaceae</taxon>
        <taxon>Symbiodinium</taxon>
    </lineage>
</organism>
<keyword evidence="2" id="KW-0812">Transmembrane</keyword>
<feature type="transmembrane region" description="Helical" evidence="2">
    <location>
        <begin position="76"/>
        <end position="100"/>
    </location>
</feature>
<keyword evidence="2" id="KW-0472">Membrane</keyword>
<dbReference type="EMBL" id="LSRX01000108">
    <property type="protein sequence ID" value="OLQ08883.1"/>
    <property type="molecule type" value="Genomic_DNA"/>
</dbReference>
<evidence type="ECO:0000313" key="3">
    <source>
        <dbReference type="EMBL" id="OLQ08883.1"/>
    </source>
</evidence>
<feature type="region of interest" description="Disordered" evidence="1">
    <location>
        <begin position="1"/>
        <end position="58"/>
    </location>
</feature>
<dbReference type="Proteomes" id="UP000186817">
    <property type="component" value="Unassembled WGS sequence"/>
</dbReference>
<proteinExistence type="predicted"/>
<evidence type="ECO:0000256" key="2">
    <source>
        <dbReference type="SAM" id="Phobius"/>
    </source>
</evidence>
<comment type="caution">
    <text evidence="3">The sequence shown here is derived from an EMBL/GenBank/DDBJ whole genome shotgun (WGS) entry which is preliminary data.</text>
</comment>
<protein>
    <submittedName>
        <fullName evidence="3">Uncharacterized protein</fullName>
    </submittedName>
</protein>